<keyword evidence="9 10" id="KW-0472">Membrane</keyword>
<evidence type="ECO:0000256" key="9">
    <source>
        <dbReference type="ARBA" id="ARBA00023136"/>
    </source>
</evidence>
<comment type="similarity">
    <text evidence="2 11">Belongs to the mitochondrial carrier (TC 2.A.29) family.</text>
</comment>
<dbReference type="SUPFAM" id="SSF103506">
    <property type="entry name" value="Mitochondrial carrier"/>
    <property type="match status" value="1"/>
</dbReference>
<keyword evidence="6" id="KW-0999">Mitochondrion inner membrane</keyword>
<evidence type="ECO:0000256" key="7">
    <source>
        <dbReference type="ARBA" id="ARBA00022989"/>
    </source>
</evidence>
<evidence type="ECO:0000256" key="3">
    <source>
        <dbReference type="ARBA" id="ARBA00022448"/>
    </source>
</evidence>
<comment type="caution">
    <text evidence="12">The sequence shown here is derived from an EMBL/GenBank/DDBJ whole genome shotgun (WGS) entry which is preliminary data.</text>
</comment>
<evidence type="ECO:0000313" key="13">
    <source>
        <dbReference type="Proteomes" id="UP000789831"/>
    </source>
</evidence>
<evidence type="ECO:0000256" key="11">
    <source>
        <dbReference type="RuleBase" id="RU000488"/>
    </source>
</evidence>
<proteinExistence type="inferred from homology"/>
<evidence type="ECO:0000256" key="8">
    <source>
        <dbReference type="ARBA" id="ARBA00023128"/>
    </source>
</evidence>
<dbReference type="EMBL" id="CAJVPL010000285">
    <property type="protein sequence ID" value="CAG8478885.1"/>
    <property type="molecule type" value="Genomic_DNA"/>
</dbReference>
<evidence type="ECO:0000256" key="2">
    <source>
        <dbReference type="ARBA" id="ARBA00006375"/>
    </source>
</evidence>
<dbReference type="InterPro" id="IPR053042">
    <property type="entry name" value="Mito_GTP/GDP_Carrier"/>
</dbReference>
<dbReference type="OrthoDB" id="409947at2759"/>
<dbReference type="Pfam" id="PF00153">
    <property type="entry name" value="Mito_carr"/>
    <property type="match status" value="2"/>
</dbReference>
<organism evidence="12 13">
    <name type="scientific">Ambispora gerdemannii</name>
    <dbReference type="NCBI Taxonomy" id="144530"/>
    <lineage>
        <taxon>Eukaryota</taxon>
        <taxon>Fungi</taxon>
        <taxon>Fungi incertae sedis</taxon>
        <taxon>Mucoromycota</taxon>
        <taxon>Glomeromycotina</taxon>
        <taxon>Glomeromycetes</taxon>
        <taxon>Archaeosporales</taxon>
        <taxon>Ambisporaceae</taxon>
        <taxon>Ambispora</taxon>
    </lineage>
</organism>
<dbReference type="Gene3D" id="1.50.40.10">
    <property type="entry name" value="Mitochondrial carrier domain"/>
    <property type="match status" value="1"/>
</dbReference>
<gene>
    <name evidence="12" type="ORF">AGERDE_LOCUS3129</name>
</gene>
<dbReference type="PANTHER" id="PTHR46974:SF1">
    <property type="entry name" value="MITOCHONDRIAL GTP_GDP CARRIER PROTEIN 1"/>
    <property type="match status" value="1"/>
</dbReference>
<keyword evidence="4 10" id="KW-0812">Transmembrane</keyword>
<name>A0A9N8Z7I7_9GLOM</name>
<dbReference type="Proteomes" id="UP000789831">
    <property type="component" value="Unassembled WGS sequence"/>
</dbReference>
<accession>A0A9N8Z7I7</accession>
<keyword evidence="5" id="KW-0677">Repeat</keyword>
<evidence type="ECO:0000256" key="10">
    <source>
        <dbReference type="PROSITE-ProRule" id="PRU00282"/>
    </source>
</evidence>
<dbReference type="GO" id="GO:0001409">
    <property type="term" value="F:guanine nucleotide transmembrane transporter activity"/>
    <property type="evidence" value="ECO:0007669"/>
    <property type="project" value="TreeGrafter"/>
</dbReference>
<keyword evidence="3 11" id="KW-0813">Transport</keyword>
<evidence type="ECO:0000256" key="1">
    <source>
        <dbReference type="ARBA" id="ARBA00004448"/>
    </source>
</evidence>
<sequence>MSPSASGKSESGLARLIGSGTSGILELFLFHPVDTVAKRLMTNTNKVFEKGAPLSQAGQNLNAVIFKKEANSSLLQKYASLFPGLGFAACYKVLQRVYKYGGQPYIKDYINTHHRNAFYSTFGDKTGKTMIHATAGSLIGIGEVALLPLDVLKIKSQTAPETLAGRNTFRIFYDEGLALYRGGMWTAARNAPGSFALFGGSAAVKEYLFGLNDYNKATFFQNFCASIGGATASITVAQPLDIIKTRIQKRPFDAPESGMKILSNMIKKEGVSSFVKGLTPKIVVVGPKLVFSFTVAQQLIPLLDNFFISQGITNPTRLSP</sequence>
<comment type="subcellular location">
    <subcellularLocation>
        <location evidence="1">Mitochondrion inner membrane</location>
        <topology evidence="1">Multi-pass membrane protein</topology>
    </subcellularLocation>
</comment>
<evidence type="ECO:0000256" key="6">
    <source>
        <dbReference type="ARBA" id="ARBA00022792"/>
    </source>
</evidence>
<feature type="repeat" description="Solcar" evidence="10">
    <location>
        <begin position="217"/>
        <end position="302"/>
    </location>
</feature>
<dbReference type="GO" id="GO:0005743">
    <property type="term" value="C:mitochondrial inner membrane"/>
    <property type="evidence" value="ECO:0007669"/>
    <property type="project" value="UniProtKB-SubCell"/>
</dbReference>
<dbReference type="PROSITE" id="PS50920">
    <property type="entry name" value="SOLCAR"/>
    <property type="match status" value="1"/>
</dbReference>
<keyword evidence="13" id="KW-1185">Reference proteome</keyword>
<keyword evidence="7" id="KW-1133">Transmembrane helix</keyword>
<evidence type="ECO:0000256" key="5">
    <source>
        <dbReference type="ARBA" id="ARBA00022737"/>
    </source>
</evidence>
<dbReference type="InterPro" id="IPR023395">
    <property type="entry name" value="MCP_dom_sf"/>
</dbReference>
<keyword evidence="8" id="KW-0496">Mitochondrion</keyword>
<reference evidence="12" key="1">
    <citation type="submission" date="2021-06" db="EMBL/GenBank/DDBJ databases">
        <authorList>
            <person name="Kallberg Y."/>
            <person name="Tangrot J."/>
            <person name="Rosling A."/>
        </authorList>
    </citation>
    <scope>NUCLEOTIDE SEQUENCE</scope>
    <source>
        <strain evidence="12">MT106</strain>
    </source>
</reference>
<dbReference type="FunFam" id="1.50.40.10:FF:000010">
    <property type="entry name" value="Probable YHM1 (Mitochondrial carrier)"/>
    <property type="match status" value="1"/>
</dbReference>
<dbReference type="PANTHER" id="PTHR46974">
    <property type="entry name" value="MITOCHONDRIAL GTP/GDP CARRIER PROTEIN 1"/>
    <property type="match status" value="1"/>
</dbReference>
<evidence type="ECO:0000256" key="4">
    <source>
        <dbReference type="ARBA" id="ARBA00022692"/>
    </source>
</evidence>
<evidence type="ECO:0000313" key="12">
    <source>
        <dbReference type="EMBL" id="CAG8478885.1"/>
    </source>
</evidence>
<dbReference type="AlphaFoldDB" id="A0A9N8Z7I7"/>
<protein>
    <submittedName>
        <fullName evidence="12">10087_t:CDS:1</fullName>
    </submittedName>
</protein>
<dbReference type="InterPro" id="IPR018108">
    <property type="entry name" value="MCP_transmembrane"/>
</dbReference>